<keyword evidence="1" id="KW-0472">Membrane</keyword>
<sequence length="107" mass="12395">MQDVVRILTPVAIFFAGTLYLALMRDIMEEPSETHITAEEPSETNMTAEELIRRECGECAFFDDKTFISDGKLYRYKYDKDGQLHVFYKEDVTDKVITGKGKEKQDE</sequence>
<reference evidence="2" key="1">
    <citation type="submission" date="2021-10" db="EMBL/GenBank/DDBJ databases">
        <title>Anaerobic single-cell dispensing facilitates the cultivation of human gut bacteria.</title>
        <authorList>
            <person name="Afrizal A."/>
        </authorList>
    </citation>
    <scope>NUCLEOTIDE SEQUENCE</scope>
    <source>
        <strain evidence="2">CLA-AA-H204</strain>
    </source>
</reference>
<evidence type="ECO:0000313" key="3">
    <source>
        <dbReference type="Proteomes" id="UP001198893"/>
    </source>
</evidence>
<keyword evidence="1" id="KW-0812">Transmembrane</keyword>
<dbReference type="RefSeq" id="WP_227710318.1">
    <property type="nucleotide sequence ID" value="NZ_JAJEQW010000010.1"/>
</dbReference>
<dbReference type="EMBL" id="JAJEQW010000010">
    <property type="protein sequence ID" value="MCC2242578.1"/>
    <property type="molecule type" value="Genomic_DNA"/>
</dbReference>
<proteinExistence type="predicted"/>
<dbReference type="AlphaFoldDB" id="A0AAW4WF54"/>
<evidence type="ECO:0000256" key="1">
    <source>
        <dbReference type="SAM" id="Phobius"/>
    </source>
</evidence>
<organism evidence="2 3">
    <name type="scientific">Roseburia amylophila</name>
    <dbReference type="NCBI Taxonomy" id="2981794"/>
    <lineage>
        <taxon>Bacteria</taxon>
        <taxon>Bacillati</taxon>
        <taxon>Bacillota</taxon>
        <taxon>Clostridia</taxon>
        <taxon>Lachnospirales</taxon>
        <taxon>Lachnospiraceae</taxon>
        <taxon>Roseburia</taxon>
    </lineage>
</organism>
<protein>
    <submittedName>
        <fullName evidence="2">Uncharacterized protein</fullName>
    </submittedName>
</protein>
<dbReference type="Proteomes" id="UP001198893">
    <property type="component" value="Unassembled WGS sequence"/>
</dbReference>
<gene>
    <name evidence="2" type="ORF">LKD47_09745</name>
</gene>
<name>A0AAW4WF54_9FIRM</name>
<keyword evidence="1" id="KW-1133">Transmembrane helix</keyword>
<evidence type="ECO:0000313" key="2">
    <source>
        <dbReference type="EMBL" id="MCC2242578.1"/>
    </source>
</evidence>
<comment type="caution">
    <text evidence="2">The sequence shown here is derived from an EMBL/GenBank/DDBJ whole genome shotgun (WGS) entry which is preliminary data.</text>
</comment>
<accession>A0AAW4WF54</accession>
<feature type="transmembrane region" description="Helical" evidence="1">
    <location>
        <begin position="6"/>
        <end position="23"/>
    </location>
</feature>